<feature type="domain" description="Autotransporter" evidence="1">
    <location>
        <begin position="6"/>
        <end position="105"/>
    </location>
</feature>
<dbReference type="InterPro" id="IPR005546">
    <property type="entry name" value="Autotransporte_beta"/>
</dbReference>
<proteinExistence type="predicted"/>
<feature type="non-terminal residue" evidence="2">
    <location>
        <position position="107"/>
    </location>
</feature>
<accession>A0A3P1UI24</accession>
<comment type="caution">
    <text evidence="2">The sequence shown here is derived from an EMBL/GenBank/DDBJ whole genome shotgun (WGS) entry which is preliminary data.</text>
</comment>
<name>A0A3P1UI24_9FUSO</name>
<reference evidence="2 3" key="1">
    <citation type="submission" date="2018-11" db="EMBL/GenBank/DDBJ databases">
        <title>Genomes From Bacteria Associated with the Canine Oral Cavity: a Test Case for Automated Genome-Based Taxonomic Assignment.</title>
        <authorList>
            <person name="Coil D.A."/>
            <person name="Jospin G."/>
            <person name="Darling A.E."/>
            <person name="Wallis C."/>
            <person name="Davis I.J."/>
            <person name="Harris S."/>
            <person name="Eisen J.A."/>
            <person name="Holcombe L.J."/>
            <person name="O'Flynn C."/>
        </authorList>
    </citation>
    <scope>NUCLEOTIDE SEQUENCE [LARGE SCALE GENOMIC DNA]</scope>
    <source>
        <strain evidence="2 3">OH4460_COT-188</strain>
    </source>
</reference>
<dbReference type="Pfam" id="PF03797">
    <property type="entry name" value="Autotransporter"/>
    <property type="match status" value="1"/>
</dbReference>
<evidence type="ECO:0000313" key="2">
    <source>
        <dbReference type="EMBL" id="RRD20785.1"/>
    </source>
</evidence>
<organism evidence="2 3">
    <name type="scientific">Fusobacterium canifelinum</name>
    <dbReference type="NCBI Taxonomy" id="285729"/>
    <lineage>
        <taxon>Bacteria</taxon>
        <taxon>Fusobacteriati</taxon>
        <taxon>Fusobacteriota</taxon>
        <taxon>Fusobacteriia</taxon>
        <taxon>Fusobacteriales</taxon>
        <taxon>Fusobacteriaceae</taxon>
        <taxon>Fusobacterium</taxon>
    </lineage>
</organism>
<dbReference type="AlphaFoldDB" id="A0A3P1UI24"/>
<evidence type="ECO:0000313" key="3">
    <source>
        <dbReference type="Proteomes" id="UP000281534"/>
    </source>
</evidence>
<evidence type="ECO:0000259" key="1">
    <source>
        <dbReference type="Pfam" id="PF03797"/>
    </source>
</evidence>
<dbReference type="Proteomes" id="UP000281534">
    <property type="component" value="Unassembled WGS sequence"/>
</dbReference>
<protein>
    <submittedName>
        <fullName evidence="2">Autotransporter domain-containing protein</fullName>
    </submittedName>
</protein>
<dbReference type="EMBL" id="RQYY01000063">
    <property type="protein sequence ID" value="RRD20785.1"/>
    <property type="molecule type" value="Genomic_DNA"/>
</dbReference>
<dbReference type="SUPFAM" id="SSF103515">
    <property type="entry name" value="Autotransporter"/>
    <property type="match status" value="1"/>
</dbReference>
<dbReference type="Gene3D" id="2.40.128.130">
    <property type="entry name" value="Autotransporter beta-domain"/>
    <property type="match status" value="1"/>
</dbReference>
<dbReference type="InterPro" id="IPR036709">
    <property type="entry name" value="Autotransporte_beta_dom_sf"/>
</dbReference>
<sequence>GKKIGWFTPFIGYSQDYLRRGSFNESEASWGIRADSKNYRATNFLVGARAEYVGDKYKLQAYVTQAINTDKRDLAYEGNFTGSNVRQKFQGVKQAKNTTWIGFGVFR</sequence>
<feature type="non-terminal residue" evidence="2">
    <location>
        <position position="1"/>
    </location>
</feature>
<dbReference type="RefSeq" id="WP_124797476.1">
    <property type="nucleotide sequence ID" value="NZ_RQYY01000063.1"/>
</dbReference>
<gene>
    <name evidence="2" type="ORF">EII27_10965</name>
</gene>